<evidence type="ECO:0000256" key="3">
    <source>
        <dbReference type="ARBA" id="ARBA00022679"/>
    </source>
</evidence>
<sequence>MYSIQTIVKKLHFGTNIFLGVSFKMFSDEAKFIKTEKVLVVSKLSKYEHEKIRHKNLSEQELEALIRNRGTDYEKLIHHHELHNRFKENVVSTLRNMGCEVEVVNRLNYTEDKVEKADVIVPTGGDGTFLLAASKVKDNKKPVIGFNSDPNRSEGYLCLPKKYSTDIRGAIEKLQMGKFDWLMRSRIRTTLMVSEEENLTPIYLHGIDAEDSIPECSCSISGVKILPVLALNEVFMGEKLAAKVSHLQMRLNGSTQMTNLKCSGICVSTGTGSTSWHLSINRLPAQSVAELLRLIDIDATEGKDSLATILSEIYNKNLIFPPDDKRMGYTIRELISAGVWPQPKGIKPRGFATKVEVKSNCFDASLVIDGGVSFNFNDGAIALLEVFPEDALRTVVLKD</sequence>
<dbReference type="Pfam" id="PF01513">
    <property type="entry name" value="NAD_kinase"/>
    <property type="match status" value="1"/>
</dbReference>
<keyword evidence="5" id="KW-0521">NADP</keyword>
<organism evidence="7 8">
    <name type="scientific">Molorchus minor</name>
    <dbReference type="NCBI Taxonomy" id="1323400"/>
    <lineage>
        <taxon>Eukaryota</taxon>
        <taxon>Metazoa</taxon>
        <taxon>Ecdysozoa</taxon>
        <taxon>Arthropoda</taxon>
        <taxon>Hexapoda</taxon>
        <taxon>Insecta</taxon>
        <taxon>Pterygota</taxon>
        <taxon>Neoptera</taxon>
        <taxon>Endopterygota</taxon>
        <taxon>Coleoptera</taxon>
        <taxon>Polyphaga</taxon>
        <taxon>Cucujiformia</taxon>
        <taxon>Chrysomeloidea</taxon>
        <taxon>Cerambycidae</taxon>
        <taxon>Lamiinae</taxon>
        <taxon>Monochamini</taxon>
        <taxon>Molorchus</taxon>
    </lineage>
</organism>
<dbReference type="EMBL" id="JAPWTJ010001581">
    <property type="protein sequence ID" value="KAJ8970749.1"/>
    <property type="molecule type" value="Genomic_DNA"/>
</dbReference>
<evidence type="ECO:0000313" key="7">
    <source>
        <dbReference type="EMBL" id="KAJ8970749.1"/>
    </source>
</evidence>
<dbReference type="PANTHER" id="PTHR13158">
    <property type="match status" value="1"/>
</dbReference>
<name>A0ABQ9J1E8_9CUCU</name>
<dbReference type="InterPro" id="IPR017438">
    <property type="entry name" value="ATP-NAD_kinase_N"/>
</dbReference>
<dbReference type="InterPro" id="IPR017437">
    <property type="entry name" value="ATP-NAD_kinase_PpnK-typ_C"/>
</dbReference>
<keyword evidence="6" id="KW-0520">NAD</keyword>
<keyword evidence="3" id="KW-0808">Transferase</keyword>
<evidence type="ECO:0000256" key="1">
    <source>
        <dbReference type="ARBA" id="ARBA00010995"/>
    </source>
</evidence>
<dbReference type="Proteomes" id="UP001162164">
    <property type="component" value="Unassembled WGS sequence"/>
</dbReference>
<accession>A0ABQ9J1E8</accession>
<evidence type="ECO:0000256" key="2">
    <source>
        <dbReference type="ARBA" id="ARBA00012120"/>
    </source>
</evidence>
<keyword evidence="4" id="KW-0418">Kinase</keyword>
<proteinExistence type="inferred from homology"/>
<dbReference type="SUPFAM" id="SSF111331">
    <property type="entry name" value="NAD kinase/diacylglycerol kinase-like"/>
    <property type="match status" value="1"/>
</dbReference>
<comment type="similarity">
    <text evidence="1">Belongs to the NAD kinase family.</text>
</comment>
<protein>
    <recommendedName>
        <fullName evidence="2">NAD(+) kinase</fullName>
        <ecNumber evidence="2">2.7.1.23</ecNumber>
    </recommendedName>
</protein>
<evidence type="ECO:0000256" key="6">
    <source>
        <dbReference type="ARBA" id="ARBA00023027"/>
    </source>
</evidence>
<dbReference type="InterPro" id="IPR016064">
    <property type="entry name" value="NAD/diacylglycerol_kinase_sf"/>
</dbReference>
<dbReference type="EC" id="2.7.1.23" evidence="2"/>
<dbReference type="Gene3D" id="2.60.200.30">
    <property type="entry name" value="Probable inorganic polyphosphate/atp-NAD kinase, domain 2"/>
    <property type="match status" value="1"/>
</dbReference>
<reference evidence="7" key="1">
    <citation type="journal article" date="2023" name="Insect Mol. Biol.">
        <title>Genome sequencing provides insights into the evolution of gene families encoding plant cell wall-degrading enzymes in longhorned beetles.</title>
        <authorList>
            <person name="Shin N.R."/>
            <person name="Okamura Y."/>
            <person name="Kirsch R."/>
            <person name="Pauchet Y."/>
        </authorList>
    </citation>
    <scope>NUCLEOTIDE SEQUENCE</scope>
    <source>
        <strain evidence="7">MMC_N1</strain>
    </source>
</reference>
<evidence type="ECO:0000256" key="4">
    <source>
        <dbReference type="ARBA" id="ARBA00022777"/>
    </source>
</evidence>
<dbReference type="Gene3D" id="3.40.50.10330">
    <property type="entry name" value="Probable inorganic polyphosphate/atp-NAD kinase, domain 1"/>
    <property type="match status" value="1"/>
</dbReference>
<evidence type="ECO:0000256" key="5">
    <source>
        <dbReference type="ARBA" id="ARBA00022857"/>
    </source>
</evidence>
<comment type="caution">
    <text evidence="7">The sequence shown here is derived from an EMBL/GenBank/DDBJ whole genome shotgun (WGS) entry which is preliminary data.</text>
</comment>
<keyword evidence="8" id="KW-1185">Reference proteome</keyword>
<gene>
    <name evidence="7" type="ORF">NQ317_016494</name>
</gene>
<dbReference type="InterPro" id="IPR002504">
    <property type="entry name" value="NADK"/>
</dbReference>
<dbReference type="PANTHER" id="PTHR13158:SF5">
    <property type="entry name" value="NAD KINASE 2, MITOCHONDRIAL"/>
    <property type="match status" value="1"/>
</dbReference>
<evidence type="ECO:0000313" key="8">
    <source>
        <dbReference type="Proteomes" id="UP001162164"/>
    </source>
</evidence>